<reference evidence="1 2" key="1">
    <citation type="journal article" date="2020" name="Front. Microbiol.">
        <title>Single-cell genomics of novel Actinobacteria with the Wood-Ljungdahl pathway discovered in a serpentinizing system.</title>
        <authorList>
            <person name="Merino N."/>
            <person name="Kawai M."/>
            <person name="Boyd E.S."/>
            <person name="Colman D.R."/>
            <person name="McGlynn S.E."/>
            <person name="Nealson K.H."/>
            <person name="Kurokawa K."/>
            <person name="Hongoh Y."/>
        </authorList>
    </citation>
    <scope>NUCLEOTIDE SEQUENCE [LARGE SCALE GENOMIC DNA]</scope>
    <source>
        <strain evidence="1 2">S33</strain>
    </source>
</reference>
<dbReference type="InterPro" id="IPR038573">
    <property type="entry name" value="BrnT_sf"/>
</dbReference>
<dbReference type="Proteomes" id="UP000591948">
    <property type="component" value="Unassembled WGS sequence"/>
</dbReference>
<proteinExistence type="predicted"/>
<dbReference type="Pfam" id="PF04365">
    <property type="entry name" value="BrnT_toxin"/>
    <property type="match status" value="1"/>
</dbReference>
<accession>A0A6V8P4P2</accession>
<sequence length="94" mass="10929">MGLTFEWDEKKARQNLKKHGVSFEEAATVFGDPLSMTIDDPLHSTSDQERYVTIGQSYRRRTLVVVHCDRKESIRIISTRVATPRERKTYEEGE</sequence>
<comment type="caution">
    <text evidence="1">The sequence shown here is derived from an EMBL/GenBank/DDBJ whole genome shotgun (WGS) entry which is preliminary data.</text>
</comment>
<dbReference type="Gene3D" id="3.10.450.530">
    <property type="entry name" value="Ribonuclease toxin, BrnT, of type II toxin-antitoxin system"/>
    <property type="match status" value="1"/>
</dbReference>
<protein>
    <submittedName>
        <fullName evidence="1">Uncharacterized protein</fullName>
    </submittedName>
</protein>
<organism evidence="1 2">
    <name type="scientific">Candidatus Hakubella thermalkaliphila</name>
    <dbReference type="NCBI Taxonomy" id="2754717"/>
    <lineage>
        <taxon>Bacteria</taxon>
        <taxon>Bacillati</taxon>
        <taxon>Actinomycetota</taxon>
        <taxon>Actinomycetota incertae sedis</taxon>
        <taxon>Candidatus Hakubellales</taxon>
        <taxon>Candidatus Hakubellaceae</taxon>
        <taxon>Candidatus Hakubella</taxon>
    </lineage>
</organism>
<dbReference type="InterPro" id="IPR007460">
    <property type="entry name" value="BrnT_toxin"/>
</dbReference>
<name>A0A6V8P4P2_9ACTN</name>
<evidence type="ECO:0000313" key="2">
    <source>
        <dbReference type="Proteomes" id="UP000591948"/>
    </source>
</evidence>
<dbReference type="EMBL" id="BLRY01000046">
    <property type="protein sequence ID" value="GFP27582.1"/>
    <property type="molecule type" value="Genomic_DNA"/>
</dbReference>
<evidence type="ECO:0000313" key="1">
    <source>
        <dbReference type="EMBL" id="GFP27582.1"/>
    </source>
</evidence>
<gene>
    <name evidence="1" type="ORF">HKBW3S33_00994</name>
</gene>
<keyword evidence="2" id="KW-1185">Reference proteome</keyword>